<protein>
    <recommendedName>
        <fullName evidence="2">Wbp11/ELF5/Saf1 N-terminal domain-containing protein</fullName>
    </recommendedName>
</protein>
<feature type="compositionally biased region" description="Basic and acidic residues" evidence="1">
    <location>
        <begin position="62"/>
        <end position="86"/>
    </location>
</feature>
<feature type="domain" description="Wbp11/ELF5/Saf1 N-terminal" evidence="2">
    <location>
        <begin position="4"/>
        <end position="80"/>
    </location>
</feature>
<dbReference type="EMBL" id="CP051142">
    <property type="protein sequence ID" value="QIX00764.1"/>
    <property type="molecule type" value="Genomic_DNA"/>
</dbReference>
<feature type="compositionally biased region" description="Basic and acidic residues" evidence="1">
    <location>
        <begin position="119"/>
        <end position="135"/>
    </location>
</feature>
<evidence type="ECO:0000313" key="4">
    <source>
        <dbReference type="Proteomes" id="UP000503462"/>
    </source>
</evidence>
<reference evidence="3 4" key="1">
    <citation type="journal article" date="2016" name="Sci. Rep.">
        <title>Peltaster fructicola genome reveals evolution from an invasive phytopathogen to an ectophytic parasite.</title>
        <authorList>
            <person name="Xu C."/>
            <person name="Chen H."/>
            <person name="Gleason M.L."/>
            <person name="Xu J.R."/>
            <person name="Liu H."/>
            <person name="Zhang R."/>
            <person name="Sun G."/>
        </authorList>
    </citation>
    <scope>NUCLEOTIDE SEQUENCE [LARGE SCALE GENOMIC DNA]</scope>
    <source>
        <strain evidence="3 4">LNHT1506</strain>
    </source>
</reference>
<dbReference type="InterPro" id="IPR019007">
    <property type="entry name" value="Wbp11/ELF5/Saf1_N"/>
</dbReference>
<dbReference type="Proteomes" id="UP000503462">
    <property type="component" value="Chromosome 4"/>
</dbReference>
<dbReference type="Pfam" id="PF09429">
    <property type="entry name" value="Wbp11"/>
    <property type="match status" value="1"/>
</dbReference>
<dbReference type="AlphaFoldDB" id="A0A6H0Y185"/>
<sequence>MPKERAINPAAAQRKEDKRKAVAKSKKQVQAQRNEKLVKRNPERLQRQIDELKQLESSGSLRPRDKETLAQLEKDLRGIRRAREALGDAAPKFSERRDGGNARDQQRERRAQHIGKRRRDAEDTHHNGSDTDPDVRAIPMPRDTPPPIPRQVFNDPQVGPDGVRVPHALPSKPTPLPTTQLPPAQTVYSSAPQLRDLKKEAVRFMPAAVQAHKNKIKGQGKLLEPEELDRLEKAGYMAAKQAANAGEEEERRLDKIAQVERNPAALQGTDLDKESARFERELAAMQRDLDMAEQSSKQVRMDEVEDDGT</sequence>
<feature type="compositionally biased region" description="Basic and acidic residues" evidence="1">
    <location>
        <begin position="93"/>
        <end position="111"/>
    </location>
</feature>
<feature type="region of interest" description="Disordered" evidence="1">
    <location>
        <begin position="1"/>
        <end position="185"/>
    </location>
</feature>
<dbReference type="OrthoDB" id="5597581at2759"/>
<dbReference type="GO" id="GO:0006396">
    <property type="term" value="P:RNA processing"/>
    <property type="evidence" value="ECO:0007669"/>
    <property type="project" value="InterPro"/>
</dbReference>
<accession>A0A6H0Y185</accession>
<evidence type="ECO:0000313" key="3">
    <source>
        <dbReference type="EMBL" id="QIX00764.1"/>
    </source>
</evidence>
<feature type="compositionally biased region" description="Basic and acidic residues" evidence="1">
    <location>
        <begin position="33"/>
        <end position="54"/>
    </location>
</feature>
<evidence type="ECO:0000256" key="1">
    <source>
        <dbReference type="SAM" id="MobiDB-lite"/>
    </source>
</evidence>
<name>A0A6H0Y185_9PEZI</name>
<organism evidence="3 4">
    <name type="scientific">Peltaster fructicola</name>
    <dbReference type="NCBI Taxonomy" id="286661"/>
    <lineage>
        <taxon>Eukaryota</taxon>
        <taxon>Fungi</taxon>
        <taxon>Dikarya</taxon>
        <taxon>Ascomycota</taxon>
        <taxon>Pezizomycotina</taxon>
        <taxon>Dothideomycetes</taxon>
        <taxon>Dothideomycetes incertae sedis</taxon>
        <taxon>Peltaster</taxon>
    </lineage>
</organism>
<gene>
    <name evidence="3" type="ORF">AMS68_006281</name>
</gene>
<keyword evidence="4" id="KW-1185">Reference proteome</keyword>
<proteinExistence type="predicted"/>
<evidence type="ECO:0000259" key="2">
    <source>
        <dbReference type="Pfam" id="PF09429"/>
    </source>
</evidence>
<feature type="region of interest" description="Disordered" evidence="1">
    <location>
        <begin position="287"/>
        <end position="309"/>
    </location>
</feature>